<reference evidence="1 2" key="1">
    <citation type="journal article" date="2016" name="Nat. Commun.">
        <title>Thousands of microbial genomes shed light on interconnected biogeochemical processes in an aquifer system.</title>
        <authorList>
            <person name="Anantharaman K."/>
            <person name="Brown C.T."/>
            <person name="Hug L.A."/>
            <person name="Sharon I."/>
            <person name="Castelle C.J."/>
            <person name="Probst A.J."/>
            <person name="Thomas B.C."/>
            <person name="Singh A."/>
            <person name="Wilkins M.J."/>
            <person name="Karaoz U."/>
            <person name="Brodie E.L."/>
            <person name="Williams K.H."/>
            <person name="Hubbard S.S."/>
            <person name="Banfield J.F."/>
        </authorList>
    </citation>
    <scope>NUCLEOTIDE SEQUENCE [LARGE SCALE GENOMIC DNA]</scope>
</reference>
<sequence length="114" mass="12638">MAVIEILFGNQETMMPLSPMFDLANAMTLPERVQRAPKLRDILECASNVKTGVEKLDTLRLNVIGTAVGMLNRSIQNESGTAFYAFNQCILLILDLGESNEQHMAGILAQKRDQ</sequence>
<dbReference type="EMBL" id="MFLD01000007">
    <property type="protein sequence ID" value="OGG60868.1"/>
    <property type="molecule type" value="Genomic_DNA"/>
</dbReference>
<evidence type="ECO:0000313" key="1">
    <source>
        <dbReference type="EMBL" id="OGG60868.1"/>
    </source>
</evidence>
<protein>
    <submittedName>
        <fullName evidence="1">Uncharacterized protein</fullName>
    </submittedName>
</protein>
<organism evidence="1 2">
    <name type="scientific">Candidatus Kaiserbacteria bacterium RIFCSPHIGHO2_02_FULL_49_16</name>
    <dbReference type="NCBI Taxonomy" id="1798490"/>
    <lineage>
        <taxon>Bacteria</taxon>
        <taxon>Candidatus Kaiseribacteriota</taxon>
    </lineage>
</organism>
<dbReference type="Proteomes" id="UP000178042">
    <property type="component" value="Unassembled WGS sequence"/>
</dbReference>
<evidence type="ECO:0000313" key="2">
    <source>
        <dbReference type="Proteomes" id="UP000178042"/>
    </source>
</evidence>
<comment type="caution">
    <text evidence="1">The sequence shown here is derived from an EMBL/GenBank/DDBJ whole genome shotgun (WGS) entry which is preliminary data.</text>
</comment>
<dbReference type="AlphaFoldDB" id="A0A1F6DHH6"/>
<gene>
    <name evidence="1" type="ORF">A3C86_00345</name>
</gene>
<name>A0A1F6DHH6_9BACT</name>
<proteinExistence type="predicted"/>
<accession>A0A1F6DHH6</accession>